<protein>
    <submittedName>
        <fullName evidence="2">Uncharacterized protein</fullName>
    </submittedName>
</protein>
<gene>
    <name evidence="2" type="ORF">CEXT_633341</name>
</gene>
<reference evidence="2 3" key="1">
    <citation type="submission" date="2021-06" db="EMBL/GenBank/DDBJ databases">
        <title>Caerostris extrusa draft genome.</title>
        <authorList>
            <person name="Kono N."/>
            <person name="Arakawa K."/>
        </authorList>
    </citation>
    <scope>NUCLEOTIDE SEQUENCE [LARGE SCALE GENOMIC DNA]</scope>
</reference>
<proteinExistence type="predicted"/>
<dbReference type="EMBL" id="BPLR01020226">
    <property type="protein sequence ID" value="GIX76099.1"/>
    <property type="molecule type" value="Genomic_DNA"/>
</dbReference>
<keyword evidence="1" id="KW-0812">Transmembrane</keyword>
<comment type="caution">
    <text evidence="2">The sequence shown here is derived from an EMBL/GenBank/DDBJ whole genome shotgun (WGS) entry which is preliminary data.</text>
</comment>
<evidence type="ECO:0000313" key="3">
    <source>
        <dbReference type="Proteomes" id="UP001054945"/>
    </source>
</evidence>
<evidence type="ECO:0000313" key="2">
    <source>
        <dbReference type="EMBL" id="GIX76099.1"/>
    </source>
</evidence>
<keyword evidence="1" id="KW-1133">Transmembrane helix</keyword>
<dbReference type="Proteomes" id="UP001054945">
    <property type="component" value="Unassembled WGS sequence"/>
</dbReference>
<organism evidence="2 3">
    <name type="scientific">Caerostris extrusa</name>
    <name type="common">Bark spider</name>
    <name type="synonym">Caerostris bankana</name>
    <dbReference type="NCBI Taxonomy" id="172846"/>
    <lineage>
        <taxon>Eukaryota</taxon>
        <taxon>Metazoa</taxon>
        <taxon>Ecdysozoa</taxon>
        <taxon>Arthropoda</taxon>
        <taxon>Chelicerata</taxon>
        <taxon>Arachnida</taxon>
        <taxon>Araneae</taxon>
        <taxon>Araneomorphae</taxon>
        <taxon>Entelegynae</taxon>
        <taxon>Araneoidea</taxon>
        <taxon>Araneidae</taxon>
        <taxon>Caerostris</taxon>
    </lineage>
</organism>
<name>A0AAV4MW39_CAEEX</name>
<evidence type="ECO:0000256" key="1">
    <source>
        <dbReference type="SAM" id="Phobius"/>
    </source>
</evidence>
<feature type="transmembrane region" description="Helical" evidence="1">
    <location>
        <begin position="20"/>
        <end position="42"/>
    </location>
</feature>
<sequence length="98" mass="11550">MCKNSLFNFNYFWKANKYAILTSTLEVVTFVRHGLCISMMILCDRVQKNMNAVLSRTRKGKKKKRTLRSAVQEHQTNRFLPDEKGWTAQMDNELRTFA</sequence>
<accession>A0AAV4MW39</accession>
<keyword evidence="1" id="KW-0472">Membrane</keyword>
<dbReference type="AlphaFoldDB" id="A0AAV4MW39"/>
<keyword evidence="3" id="KW-1185">Reference proteome</keyword>